<dbReference type="Proteomes" id="UP001217325">
    <property type="component" value="Unassembled WGS sequence"/>
</dbReference>
<proteinExistence type="predicted"/>
<evidence type="ECO:0008006" key="4">
    <source>
        <dbReference type="Google" id="ProtNLM"/>
    </source>
</evidence>
<reference evidence="2" key="1">
    <citation type="submission" date="2023-02" db="EMBL/GenBank/DDBJ databases">
        <title>A novel hydrolase synthesized by Rhodococcus erythropolis HQ is responsible for the detoxification of Zearalenone.</title>
        <authorList>
            <person name="Hu J."/>
            <person name="Xu J."/>
        </authorList>
    </citation>
    <scope>NUCLEOTIDE SEQUENCE</scope>
    <source>
        <strain evidence="2">HQ</strain>
    </source>
</reference>
<accession>A0AAW6LVM3</accession>
<dbReference type="RefSeq" id="WP_275232933.1">
    <property type="nucleotide sequence ID" value="NZ_JARDXE010000028.1"/>
</dbReference>
<evidence type="ECO:0000256" key="1">
    <source>
        <dbReference type="SAM" id="MobiDB-lite"/>
    </source>
</evidence>
<evidence type="ECO:0000313" key="3">
    <source>
        <dbReference type="Proteomes" id="UP001217325"/>
    </source>
</evidence>
<protein>
    <recommendedName>
        <fullName evidence="4">Replication protein</fullName>
    </recommendedName>
</protein>
<name>A0AAW6LVM3_RHOSG</name>
<comment type="caution">
    <text evidence="2">The sequence shown here is derived from an EMBL/GenBank/DDBJ whole genome shotgun (WGS) entry which is preliminary data.</text>
</comment>
<sequence length="436" mass="48299">MTGTSQGNAHPEPASTLPHNTILGRSPSTRHAPVSDDEWAHAVQQATENVTRIETLNRASNQRGNSWSLPIPDGTYSRTPTWTSRTHWQHQVRALLNSPTGTKLCTTHTISTEAVFAVAVIHASLAESATGRSVTASRNTIAHRAGVSASTVKRARRVLTALGVAVELVRGRYLNRLEAMAAESHHGRHQFRAASTWALTTPRSVVTTVTPRFTKPRKPSRATLRTNAYRSRTTTRNYPQSGTRDPLSPSGGFALKALVFKISPTRAQAHAGKTTHQPTTTPRPIHLQRAAAELIAHAPALTPAGHIGTICDALQQSGIDTARWTGRDIARQLTTDTQQRGWTWPNHIPRPGAFLRWRTTQLDWTVISPTERRLEHDRLRRSEQAKRRAELRKRDASRATETTRIEIVRTFQATQTPFRRVLTPTTRSISHGGHTN</sequence>
<dbReference type="AlphaFoldDB" id="A0AAW6LVM3"/>
<feature type="region of interest" description="Disordered" evidence="1">
    <location>
        <begin position="1"/>
        <end position="36"/>
    </location>
</feature>
<evidence type="ECO:0000313" key="2">
    <source>
        <dbReference type="EMBL" id="MDE8649516.1"/>
    </source>
</evidence>
<organism evidence="2 3">
    <name type="scientific">Rhodococcus qingshengii</name>
    <dbReference type="NCBI Taxonomy" id="334542"/>
    <lineage>
        <taxon>Bacteria</taxon>
        <taxon>Bacillati</taxon>
        <taxon>Actinomycetota</taxon>
        <taxon>Actinomycetes</taxon>
        <taxon>Mycobacteriales</taxon>
        <taxon>Nocardiaceae</taxon>
        <taxon>Rhodococcus</taxon>
        <taxon>Rhodococcus erythropolis group</taxon>
    </lineage>
</organism>
<dbReference type="EMBL" id="JARDXE010000028">
    <property type="protein sequence ID" value="MDE8649516.1"/>
    <property type="molecule type" value="Genomic_DNA"/>
</dbReference>
<gene>
    <name evidence="2" type="ORF">PXH69_31565</name>
</gene>